<dbReference type="GO" id="GO:0001561">
    <property type="term" value="P:fatty acid alpha-oxidation"/>
    <property type="evidence" value="ECO:0007669"/>
    <property type="project" value="InterPro"/>
</dbReference>
<evidence type="ECO:0000313" key="1">
    <source>
        <dbReference type="EMBL" id="RSM12732.1"/>
    </source>
</evidence>
<dbReference type="InterPro" id="IPR047128">
    <property type="entry name" value="PhyH"/>
</dbReference>
<reference evidence="1 2" key="1">
    <citation type="submission" date="2017-06" db="EMBL/GenBank/DDBJ databases">
        <title>Cmopartive genomic analysis of Ambrosia Fusariam Clade fungi.</title>
        <authorList>
            <person name="Stajich J.E."/>
            <person name="Carrillo J."/>
            <person name="Kijimoto T."/>
            <person name="Eskalen A."/>
            <person name="O'Donnell K."/>
            <person name="Kasson M."/>
        </authorList>
    </citation>
    <scope>NUCLEOTIDE SEQUENCE [LARGE SCALE GENOMIC DNA]</scope>
    <source>
        <strain evidence="1 2">NRRL 20438</strain>
    </source>
</reference>
<organism evidence="1 2">
    <name type="scientific">Fusarium ambrosium</name>
    <dbReference type="NCBI Taxonomy" id="131363"/>
    <lineage>
        <taxon>Eukaryota</taxon>
        <taxon>Fungi</taxon>
        <taxon>Dikarya</taxon>
        <taxon>Ascomycota</taxon>
        <taxon>Pezizomycotina</taxon>
        <taxon>Sordariomycetes</taxon>
        <taxon>Hypocreomycetidae</taxon>
        <taxon>Hypocreales</taxon>
        <taxon>Nectriaceae</taxon>
        <taxon>Fusarium</taxon>
        <taxon>Fusarium solani species complex</taxon>
    </lineage>
</organism>
<evidence type="ECO:0000313" key="2">
    <source>
        <dbReference type="Proteomes" id="UP000288429"/>
    </source>
</evidence>
<keyword evidence="2" id="KW-1185">Reference proteome</keyword>
<comment type="caution">
    <text evidence="1">The sequence shown here is derived from an EMBL/GenBank/DDBJ whole genome shotgun (WGS) entry which is preliminary data.</text>
</comment>
<dbReference type="Gene3D" id="2.60.120.620">
    <property type="entry name" value="q2cbj1_9rhob like domain"/>
    <property type="match status" value="1"/>
</dbReference>
<name>A0A428UEQ2_9HYPO</name>
<dbReference type="Proteomes" id="UP000288429">
    <property type="component" value="Unassembled WGS sequence"/>
</dbReference>
<dbReference type="Pfam" id="PF05721">
    <property type="entry name" value="PhyH"/>
    <property type="match status" value="1"/>
</dbReference>
<sequence length="449" mass="49644">MATRLARAEFRLSPASANIIRASEFPSRSQLKLCNLHTTTKLFKMTSNGTYKNGATDGILAEQGKARLFKLSPPPSLDAFKAICEQKATREQYPLAADVKKNIPIYNLGEWSTLTEEQKLALQDEWYRVLLHGPGVLVTAGLYKDHSVIDKATATYARIIQKENEGTKISGDHFAGAGKNDRIWNSFSKHGLEDPASFLSYYSNPYLDLIFGSWLGPGYRVTAQVNNVRPGGQPQVSHRDYHLGFMSTERCGGYPRAMQVASQCLTLQGAVAHVDVPLESGPTRLLPFSQSFSAGYMAYRLPEFNEFFLEKYVTLPLQKGDGLFFNPALFHAAGENKSSDINRLVNLLQISSAFGKPMETIDALPLVESTWDNLTTLYKAKGLSDEVKMFVSAVGEGYPFPTNLDNNPPKNENMAPDSEQDIILGALVKGKNKAEVVADLETFRTKIKA</sequence>
<dbReference type="InterPro" id="IPR008775">
    <property type="entry name" value="Phytyl_CoA_dOase-like"/>
</dbReference>
<dbReference type="EMBL" id="NIZV01000068">
    <property type="protein sequence ID" value="RSM12732.1"/>
    <property type="molecule type" value="Genomic_DNA"/>
</dbReference>
<protein>
    <recommendedName>
        <fullName evidence="3">Phytanoyl-CoA dioxygenase</fullName>
    </recommendedName>
</protein>
<dbReference type="SUPFAM" id="SSF51197">
    <property type="entry name" value="Clavaminate synthase-like"/>
    <property type="match status" value="1"/>
</dbReference>
<dbReference type="GO" id="GO:0048244">
    <property type="term" value="F:phytanoyl-CoA dioxygenase activity"/>
    <property type="evidence" value="ECO:0007669"/>
    <property type="project" value="InterPro"/>
</dbReference>
<proteinExistence type="predicted"/>
<dbReference type="AlphaFoldDB" id="A0A428UEQ2"/>
<evidence type="ECO:0008006" key="3">
    <source>
        <dbReference type="Google" id="ProtNLM"/>
    </source>
</evidence>
<gene>
    <name evidence="1" type="ORF">CDV31_006199</name>
</gene>
<dbReference type="PANTHER" id="PTHR21308:SF8">
    <property type="entry name" value="PHYTANOYL-COA DIOXYGENASE FAMILY PROTEIN (AFU_ORTHOLOGUE AFUA_2G09620)"/>
    <property type="match status" value="1"/>
</dbReference>
<dbReference type="PANTHER" id="PTHR21308">
    <property type="entry name" value="PHYTANOYL-COA ALPHA-HYDROXYLASE"/>
    <property type="match status" value="1"/>
</dbReference>
<accession>A0A428UEQ2</accession>